<sequence>MNTFEKRQKVADRKFVDRVCYVLMVVGGVCVISAVVIRLLWMKIFDIAFSGKALQAMDVNYQVTKALVNFAMYNIPLTLGIFGGVCVVGALLLPFIHLVSEGLSWSGRKLLSLRRAKHAR</sequence>
<feature type="transmembrane region" description="Helical" evidence="1">
    <location>
        <begin position="77"/>
        <end position="99"/>
    </location>
</feature>
<protein>
    <submittedName>
        <fullName evidence="2">Uncharacterized protein</fullName>
    </submittedName>
</protein>
<proteinExistence type="predicted"/>
<keyword evidence="1" id="KW-1133">Transmembrane helix</keyword>
<dbReference type="EMBL" id="LR134117">
    <property type="protein sequence ID" value="VDZ51131.1"/>
    <property type="molecule type" value="Genomic_DNA"/>
</dbReference>
<evidence type="ECO:0000256" key="1">
    <source>
        <dbReference type="SAM" id="Phobius"/>
    </source>
</evidence>
<keyword evidence="1" id="KW-0472">Membrane</keyword>
<evidence type="ECO:0000313" key="3">
    <source>
        <dbReference type="Proteomes" id="UP000281391"/>
    </source>
</evidence>
<dbReference type="AlphaFoldDB" id="A0A3S4FGQ2"/>
<dbReference type="Proteomes" id="UP000281391">
    <property type="component" value="Chromosome"/>
</dbReference>
<gene>
    <name evidence="2" type="ORF">NCTC11214_00048</name>
</gene>
<reference evidence="2 3" key="1">
    <citation type="submission" date="2018-12" db="EMBL/GenBank/DDBJ databases">
        <authorList>
            <consortium name="Pathogen Informatics"/>
        </authorList>
    </citation>
    <scope>NUCLEOTIDE SEQUENCE [LARGE SCALE GENOMIC DNA]</scope>
    <source>
        <strain evidence="2 3">NCTC11214</strain>
    </source>
</reference>
<organism evidence="2 3">
    <name type="scientific">Serratia odorifera</name>
    <dbReference type="NCBI Taxonomy" id="618"/>
    <lineage>
        <taxon>Bacteria</taxon>
        <taxon>Pseudomonadati</taxon>
        <taxon>Pseudomonadota</taxon>
        <taxon>Gammaproteobacteria</taxon>
        <taxon>Enterobacterales</taxon>
        <taxon>Yersiniaceae</taxon>
        <taxon>Serratia</taxon>
    </lineage>
</organism>
<feature type="transmembrane region" description="Helical" evidence="1">
    <location>
        <begin position="21"/>
        <end position="41"/>
    </location>
</feature>
<dbReference type="KEGG" id="sof:NCTC11214_00048"/>
<dbReference type="RefSeq" id="WP_004966187.1">
    <property type="nucleotide sequence ID" value="NZ_LR134117.1"/>
</dbReference>
<keyword evidence="1" id="KW-0812">Transmembrane</keyword>
<name>A0A3S4FGQ2_SEROD</name>
<accession>A0A3S4FGQ2</accession>
<evidence type="ECO:0000313" key="2">
    <source>
        <dbReference type="EMBL" id="VDZ51131.1"/>
    </source>
</evidence>